<comment type="caution">
    <text evidence="2">The sequence shown here is derived from an EMBL/GenBank/DDBJ whole genome shotgun (WGS) entry which is preliminary data.</text>
</comment>
<feature type="transmembrane region" description="Helical" evidence="1">
    <location>
        <begin position="50"/>
        <end position="67"/>
    </location>
</feature>
<protein>
    <submittedName>
        <fullName evidence="2">Uncharacterized protein</fullName>
    </submittedName>
</protein>
<name>A0ABQ0ZNH7_9BACT</name>
<reference evidence="2 3" key="1">
    <citation type="submission" date="2019-10" db="EMBL/GenBank/DDBJ databases">
        <title>Prolixibacter strains distinguished by the presence of nitrate reductase genes were adept at nitrate-dependent anaerobic corrosion of metallic iron and carbon steel.</title>
        <authorList>
            <person name="Iino T."/>
            <person name="Shono N."/>
            <person name="Ito K."/>
            <person name="Nakamura R."/>
            <person name="Sueoka K."/>
            <person name="Harayama S."/>
            <person name="Ohkuma M."/>
        </authorList>
    </citation>
    <scope>NUCLEOTIDE SEQUENCE [LARGE SCALE GENOMIC DNA]</scope>
    <source>
        <strain evidence="2 3">MIC1-1</strain>
    </source>
</reference>
<gene>
    <name evidence="2" type="ORF">JCM18694_32530</name>
</gene>
<keyword evidence="1" id="KW-1133">Transmembrane helix</keyword>
<evidence type="ECO:0000313" key="2">
    <source>
        <dbReference type="EMBL" id="GET23007.1"/>
    </source>
</evidence>
<keyword evidence="1" id="KW-0472">Membrane</keyword>
<feature type="transmembrane region" description="Helical" evidence="1">
    <location>
        <begin position="79"/>
        <end position="101"/>
    </location>
</feature>
<proteinExistence type="predicted"/>
<accession>A0ABQ0ZNH7</accession>
<evidence type="ECO:0000256" key="1">
    <source>
        <dbReference type="SAM" id="Phobius"/>
    </source>
</evidence>
<keyword evidence="3" id="KW-1185">Reference proteome</keyword>
<dbReference type="EMBL" id="BLAU01000001">
    <property type="protein sequence ID" value="GET23007.1"/>
    <property type="molecule type" value="Genomic_DNA"/>
</dbReference>
<keyword evidence="1" id="KW-0812">Transmembrane</keyword>
<evidence type="ECO:0000313" key="3">
    <source>
        <dbReference type="Proteomes" id="UP000396862"/>
    </source>
</evidence>
<sequence>MKQLIKKYSILLISAFILARLLTATIMAIWPDILTKHNIDGSTTTFSSDYIERLIEYLMNIVFIVLISSEFKRQKIESIPILVVTFFSSFTGVLFFLIFAAQNKLTLITNER</sequence>
<feature type="transmembrane region" description="Helical" evidence="1">
    <location>
        <begin position="9"/>
        <end position="30"/>
    </location>
</feature>
<organism evidence="2 3">
    <name type="scientific">Prolixibacter denitrificans</name>
    <dbReference type="NCBI Taxonomy" id="1541063"/>
    <lineage>
        <taxon>Bacteria</taxon>
        <taxon>Pseudomonadati</taxon>
        <taxon>Bacteroidota</taxon>
        <taxon>Bacteroidia</taxon>
        <taxon>Marinilabiliales</taxon>
        <taxon>Prolixibacteraceae</taxon>
        <taxon>Prolixibacter</taxon>
    </lineage>
</organism>
<dbReference type="Proteomes" id="UP000396862">
    <property type="component" value="Unassembled WGS sequence"/>
</dbReference>